<evidence type="ECO:0000313" key="7">
    <source>
        <dbReference type="EMBL" id="MDE8653677.1"/>
    </source>
</evidence>
<proteinExistence type="predicted"/>
<keyword evidence="1" id="KW-0805">Transcription regulation</keyword>
<dbReference type="InterPro" id="IPR000792">
    <property type="entry name" value="Tscrpt_reg_LuxR_C"/>
</dbReference>
<name>A0ABT5WUZ2_9SPHN</name>
<organism evidence="7 8">
    <name type="scientific">Novosphingobium album</name>
    <name type="common">ex Liu et al. 2023</name>
    <dbReference type="NCBI Taxonomy" id="3031130"/>
    <lineage>
        <taxon>Bacteria</taxon>
        <taxon>Pseudomonadati</taxon>
        <taxon>Pseudomonadota</taxon>
        <taxon>Alphaproteobacteria</taxon>
        <taxon>Sphingomonadales</taxon>
        <taxon>Sphingomonadaceae</taxon>
        <taxon>Novosphingobium</taxon>
    </lineage>
</organism>
<evidence type="ECO:0000259" key="5">
    <source>
        <dbReference type="PROSITE" id="PS50043"/>
    </source>
</evidence>
<comment type="caution">
    <text evidence="7">The sequence shown here is derived from an EMBL/GenBank/DDBJ whole genome shotgun (WGS) entry which is preliminary data.</text>
</comment>
<keyword evidence="8" id="KW-1185">Reference proteome</keyword>
<dbReference type="CDD" id="cd17537">
    <property type="entry name" value="REC_FixJ"/>
    <property type="match status" value="1"/>
</dbReference>
<dbReference type="SUPFAM" id="SSF52172">
    <property type="entry name" value="CheY-like"/>
    <property type="match status" value="1"/>
</dbReference>
<dbReference type="InterPro" id="IPR001789">
    <property type="entry name" value="Sig_transdc_resp-reg_receiver"/>
</dbReference>
<keyword evidence="2" id="KW-0238">DNA-binding</keyword>
<dbReference type="Proteomes" id="UP001216253">
    <property type="component" value="Unassembled WGS sequence"/>
</dbReference>
<dbReference type="SMART" id="SM00448">
    <property type="entry name" value="REC"/>
    <property type="match status" value="1"/>
</dbReference>
<evidence type="ECO:0000259" key="6">
    <source>
        <dbReference type="PROSITE" id="PS50110"/>
    </source>
</evidence>
<dbReference type="PRINTS" id="PR00038">
    <property type="entry name" value="HTHLUXR"/>
</dbReference>
<evidence type="ECO:0000256" key="4">
    <source>
        <dbReference type="PROSITE-ProRule" id="PRU00169"/>
    </source>
</evidence>
<feature type="modified residue" description="4-aspartylphosphate" evidence="4">
    <location>
        <position position="55"/>
    </location>
</feature>
<dbReference type="InterPro" id="IPR016032">
    <property type="entry name" value="Sig_transdc_resp-reg_C-effctor"/>
</dbReference>
<gene>
    <name evidence="7" type="ORF">PYV00_18425</name>
</gene>
<reference evidence="7 8" key="1">
    <citation type="submission" date="2023-03" db="EMBL/GenBank/DDBJ databases">
        <title>NovoSphingobium album sp. nov. isolated from polycyclic aromatic hydrocarbons- and heavy-metal polluted soil.</title>
        <authorList>
            <person name="Liu Z."/>
            <person name="Wang K."/>
        </authorList>
    </citation>
    <scope>NUCLEOTIDE SEQUENCE [LARGE SCALE GENOMIC DNA]</scope>
    <source>
        <strain evidence="7 8">H3SJ31-1</strain>
    </source>
</reference>
<dbReference type="InterPro" id="IPR036388">
    <property type="entry name" value="WH-like_DNA-bd_sf"/>
</dbReference>
<sequence>MTETRLVHVVDDEDSVRRSLDFLLRTAGYNVERWADGDAFLKGADKSVHACVLLDIRMPGLDGLEVQERMGDAGLDFPVIVLTGHGDISLAVRAMKAGAMDFLEKPFDREKLLRSLAVAFRQIADRETLRDRAQWARAQLGKLTEREREVLDGLACGYPNKTIAYDLGISSRTVEVYRANVMAKLDVGNFADALRVAFAAGLGSEQGWRKTHCERPGPGDA</sequence>
<evidence type="ECO:0000313" key="8">
    <source>
        <dbReference type="Proteomes" id="UP001216253"/>
    </source>
</evidence>
<dbReference type="CDD" id="cd06170">
    <property type="entry name" value="LuxR_C_like"/>
    <property type="match status" value="1"/>
</dbReference>
<evidence type="ECO:0000256" key="3">
    <source>
        <dbReference type="ARBA" id="ARBA00023163"/>
    </source>
</evidence>
<dbReference type="RefSeq" id="WP_275229761.1">
    <property type="nucleotide sequence ID" value="NZ_JARESE010000062.1"/>
</dbReference>
<feature type="domain" description="HTH luxR-type" evidence="5">
    <location>
        <begin position="136"/>
        <end position="201"/>
    </location>
</feature>
<keyword evidence="3" id="KW-0804">Transcription</keyword>
<protein>
    <submittedName>
        <fullName evidence="7">Response regulator</fullName>
    </submittedName>
</protein>
<dbReference type="PROSITE" id="PS00622">
    <property type="entry name" value="HTH_LUXR_1"/>
    <property type="match status" value="1"/>
</dbReference>
<dbReference type="PROSITE" id="PS50110">
    <property type="entry name" value="RESPONSE_REGULATORY"/>
    <property type="match status" value="1"/>
</dbReference>
<dbReference type="Gene3D" id="3.40.50.2300">
    <property type="match status" value="1"/>
</dbReference>
<keyword evidence="4" id="KW-0597">Phosphoprotein</keyword>
<dbReference type="PANTHER" id="PTHR44688">
    <property type="entry name" value="DNA-BINDING TRANSCRIPTIONAL ACTIVATOR DEVR_DOSR"/>
    <property type="match status" value="1"/>
</dbReference>
<evidence type="ECO:0000256" key="1">
    <source>
        <dbReference type="ARBA" id="ARBA00023015"/>
    </source>
</evidence>
<dbReference type="Gene3D" id="1.10.10.10">
    <property type="entry name" value="Winged helix-like DNA-binding domain superfamily/Winged helix DNA-binding domain"/>
    <property type="match status" value="1"/>
</dbReference>
<accession>A0ABT5WUZ2</accession>
<dbReference type="EMBL" id="JARESE010000062">
    <property type="protein sequence ID" value="MDE8653677.1"/>
    <property type="molecule type" value="Genomic_DNA"/>
</dbReference>
<dbReference type="PANTHER" id="PTHR44688:SF16">
    <property type="entry name" value="DNA-BINDING TRANSCRIPTIONAL ACTIVATOR DEVR_DOSR"/>
    <property type="match status" value="1"/>
</dbReference>
<dbReference type="SMART" id="SM00421">
    <property type="entry name" value="HTH_LUXR"/>
    <property type="match status" value="1"/>
</dbReference>
<evidence type="ECO:0000256" key="2">
    <source>
        <dbReference type="ARBA" id="ARBA00023125"/>
    </source>
</evidence>
<dbReference type="Pfam" id="PF00072">
    <property type="entry name" value="Response_reg"/>
    <property type="match status" value="1"/>
</dbReference>
<feature type="domain" description="Response regulatory" evidence="6">
    <location>
        <begin position="6"/>
        <end position="120"/>
    </location>
</feature>
<dbReference type="InterPro" id="IPR011006">
    <property type="entry name" value="CheY-like_superfamily"/>
</dbReference>
<dbReference type="Pfam" id="PF00196">
    <property type="entry name" value="GerE"/>
    <property type="match status" value="1"/>
</dbReference>
<dbReference type="SUPFAM" id="SSF46894">
    <property type="entry name" value="C-terminal effector domain of the bipartite response regulators"/>
    <property type="match status" value="1"/>
</dbReference>
<dbReference type="PROSITE" id="PS50043">
    <property type="entry name" value="HTH_LUXR_2"/>
    <property type="match status" value="1"/>
</dbReference>